<evidence type="ECO:0000313" key="2">
    <source>
        <dbReference type="EMBL" id="KAJ8429258.1"/>
    </source>
</evidence>
<organism evidence="2 3">
    <name type="scientific">Carnegiea gigantea</name>
    <dbReference type="NCBI Taxonomy" id="171969"/>
    <lineage>
        <taxon>Eukaryota</taxon>
        <taxon>Viridiplantae</taxon>
        <taxon>Streptophyta</taxon>
        <taxon>Embryophyta</taxon>
        <taxon>Tracheophyta</taxon>
        <taxon>Spermatophyta</taxon>
        <taxon>Magnoliopsida</taxon>
        <taxon>eudicotyledons</taxon>
        <taxon>Gunneridae</taxon>
        <taxon>Pentapetalae</taxon>
        <taxon>Caryophyllales</taxon>
        <taxon>Cactineae</taxon>
        <taxon>Cactaceae</taxon>
        <taxon>Cactoideae</taxon>
        <taxon>Echinocereeae</taxon>
        <taxon>Carnegiea</taxon>
    </lineage>
</organism>
<comment type="caution">
    <text evidence="2">The sequence shown here is derived from an EMBL/GenBank/DDBJ whole genome shotgun (WGS) entry which is preliminary data.</text>
</comment>
<name>A0A9Q1JQR5_9CARY</name>
<feature type="compositionally biased region" description="Polar residues" evidence="1">
    <location>
        <begin position="58"/>
        <end position="74"/>
    </location>
</feature>
<sequence length="235" mass="26728">MNNDDDLMKMFDKWKGRKRIDFIIVERKSPTVIDKLLLRLDGSLEGMNIDGNVVKSPLTRSQSMPSQKDLTKTQVRAKPHDKDRESDDEDDDEFEGETTGSDDLDSTESNGSVINEDQIFDCDSGDGDKWERVYDGRFWELEDDEKEALSKRAEEGIKMRPKEEDKRKVASTQPSNNNSQGLPLSRTTTTSAKKPTTKKRPHNASSSLDLSSMSLDELRVVVVETKLRLKKLMRA</sequence>
<proteinExistence type="predicted"/>
<keyword evidence="3" id="KW-1185">Reference proteome</keyword>
<evidence type="ECO:0000256" key="1">
    <source>
        <dbReference type="SAM" id="MobiDB-lite"/>
    </source>
</evidence>
<gene>
    <name evidence="2" type="ORF">Cgig2_027539</name>
</gene>
<dbReference type="Proteomes" id="UP001153076">
    <property type="component" value="Unassembled WGS sequence"/>
</dbReference>
<protein>
    <submittedName>
        <fullName evidence="2">Uncharacterized protein</fullName>
    </submittedName>
</protein>
<feature type="compositionally biased region" description="Low complexity" evidence="1">
    <location>
        <begin position="185"/>
        <end position="194"/>
    </location>
</feature>
<feature type="compositionally biased region" description="Basic and acidic residues" evidence="1">
    <location>
        <begin position="147"/>
        <end position="168"/>
    </location>
</feature>
<feature type="region of interest" description="Disordered" evidence="1">
    <location>
        <begin position="144"/>
        <end position="211"/>
    </location>
</feature>
<feature type="compositionally biased region" description="Polar residues" evidence="1">
    <location>
        <begin position="170"/>
        <end position="182"/>
    </location>
</feature>
<reference evidence="2" key="1">
    <citation type="submission" date="2022-04" db="EMBL/GenBank/DDBJ databases">
        <title>Carnegiea gigantea Genome sequencing and assembly v2.</title>
        <authorList>
            <person name="Copetti D."/>
            <person name="Sanderson M.J."/>
            <person name="Burquez A."/>
            <person name="Wojciechowski M.F."/>
        </authorList>
    </citation>
    <scope>NUCLEOTIDE SEQUENCE</scope>
    <source>
        <strain evidence="2">SGP5-SGP5p</strain>
        <tissue evidence="2">Aerial part</tissue>
    </source>
</reference>
<evidence type="ECO:0000313" key="3">
    <source>
        <dbReference type="Proteomes" id="UP001153076"/>
    </source>
</evidence>
<feature type="compositionally biased region" description="Acidic residues" evidence="1">
    <location>
        <begin position="86"/>
        <end position="106"/>
    </location>
</feature>
<dbReference type="EMBL" id="JAKOGI010000916">
    <property type="protein sequence ID" value="KAJ8429258.1"/>
    <property type="molecule type" value="Genomic_DNA"/>
</dbReference>
<feature type="region of interest" description="Disordered" evidence="1">
    <location>
        <begin position="49"/>
        <end position="126"/>
    </location>
</feature>
<accession>A0A9Q1JQR5</accession>
<dbReference type="AlphaFoldDB" id="A0A9Q1JQR5"/>